<dbReference type="RefSeq" id="XP_018291784.1">
    <property type="nucleotide sequence ID" value="XM_018443615.1"/>
</dbReference>
<dbReference type="PANTHER" id="PTHR45658:SF18">
    <property type="entry name" value="PROTEIN GAT2"/>
    <property type="match status" value="1"/>
</dbReference>
<dbReference type="GO" id="GO:0006355">
    <property type="term" value="P:regulation of DNA-templated transcription"/>
    <property type="evidence" value="ECO:0007669"/>
    <property type="project" value="InterPro"/>
</dbReference>
<keyword evidence="2 4" id="KW-0863">Zinc-finger</keyword>
<dbReference type="PROSITE" id="PS00344">
    <property type="entry name" value="GATA_ZN_FINGER_1"/>
    <property type="match status" value="1"/>
</dbReference>
<dbReference type="InterPro" id="IPR035965">
    <property type="entry name" value="PAS-like_dom_sf"/>
</dbReference>
<evidence type="ECO:0000313" key="9">
    <source>
        <dbReference type="Proteomes" id="UP000077315"/>
    </source>
</evidence>
<organism evidence="8 9">
    <name type="scientific">Phycomyces blakesleeanus (strain ATCC 8743b / DSM 1359 / FGSC 10004 / NBRC 33097 / NRRL 1555)</name>
    <dbReference type="NCBI Taxonomy" id="763407"/>
    <lineage>
        <taxon>Eukaryota</taxon>
        <taxon>Fungi</taxon>
        <taxon>Fungi incertae sedis</taxon>
        <taxon>Mucoromycota</taxon>
        <taxon>Mucoromycotina</taxon>
        <taxon>Mucoromycetes</taxon>
        <taxon>Mucorales</taxon>
        <taxon>Phycomycetaceae</taxon>
        <taxon>Phycomyces</taxon>
    </lineage>
</organism>
<sequence>MNSGIPSRQLTNTSQGSPTSSSNRPLNPSEVNLDNQFSISTHAYTDTPGSEPQMKNKFIHEYFGNDTDYMNDLDDEDGQMPVQRIGSDFRKRRNWSERIVGDVAGLLHILSPVGKILYCSESWIDLTGHYPHELVGRPLTDFMHIDDLDVFIRDFNLAFHRRIQVKTHFRLRKKDDTYILLESIGQLKYLSPDNSSQSFFAAAHPYSTKSNVLVDSFLELKMENDWLRQRLREMSIYENKPPPPPPPPPPHTLSMPRIMAPQPPTFDPSVANSMPSYMLQEVPENITDDAIFQEPRPSSPSKRTSDPDELSKVPIEISDEGPMEFRSPPPERKEKWKRRKKQRNEDDYVCTDCGTTASPEWRKGPQGSKTLCNACGLRWAKKNKKHLKMD</sequence>
<dbReference type="AlphaFoldDB" id="A0A167MRZ5"/>
<feature type="region of interest" description="Disordered" evidence="5">
    <location>
        <begin position="237"/>
        <end position="273"/>
    </location>
</feature>
<feature type="domain" description="GATA-type" evidence="7">
    <location>
        <begin position="344"/>
        <end position="377"/>
    </location>
</feature>
<dbReference type="CDD" id="cd00202">
    <property type="entry name" value="ZnF_GATA"/>
    <property type="match status" value="1"/>
</dbReference>
<dbReference type="VEuPathDB" id="FungiDB:PHYBLDRAFT_85757"/>
<evidence type="ECO:0000256" key="3">
    <source>
        <dbReference type="ARBA" id="ARBA00022833"/>
    </source>
</evidence>
<evidence type="ECO:0000313" key="8">
    <source>
        <dbReference type="EMBL" id="OAD73744.1"/>
    </source>
</evidence>
<dbReference type="PROSITE" id="PS50112">
    <property type="entry name" value="PAS"/>
    <property type="match status" value="1"/>
</dbReference>
<proteinExistence type="predicted"/>
<keyword evidence="9" id="KW-1185">Reference proteome</keyword>
<dbReference type="Proteomes" id="UP000077315">
    <property type="component" value="Unassembled WGS sequence"/>
</dbReference>
<feature type="region of interest" description="Disordered" evidence="5">
    <location>
        <begin position="291"/>
        <end position="367"/>
    </location>
</feature>
<dbReference type="SMART" id="SM00091">
    <property type="entry name" value="PAS"/>
    <property type="match status" value="1"/>
</dbReference>
<dbReference type="Gene3D" id="3.30.50.10">
    <property type="entry name" value="Erythroid Transcription Factor GATA-1, subunit A"/>
    <property type="match status" value="1"/>
</dbReference>
<evidence type="ECO:0000259" key="7">
    <source>
        <dbReference type="PROSITE" id="PS50114"/>
    </source>
</evidence>
<evidence type="ECO:0000256" key="1">
    <source>
        <dbReference type="ARBA" id="ARBA00022723"/>
    </source>
</evidence>
<dbReference type="EMBL" id="KV440980">
    <property type="protein sequence ID" value="OAD73744.1"/>
    <property type="molecule type" value="Genomic_DNA"/>
</dbReference>
<evidence type="ECO:0000256" key="4">
    <source>
        <dbReference type="PROSITE-ProRule" id="PRU00094"/>
    </source>
</evidence>
<keyword evidence="1" id="KW-0479">Metal-binding</keyword>
<dbReference type="OrthoDB" id="2162994at2759"/>
<dbReference type="InterPro" id="IPR013088">
    <property type="entry name" value="Znf_NHR/GATA"/>
</dbReference>
<dbReference type="InterPro" id="IPR051140">
    <property type="entry name" value="GATA_TF"/>
</dbReference>
<dbReference type="Pfam" id="PF00320">
    <property type="entry name" value="GATA"/>
    <property type="match status" value="1"/>
</dbReference>
<dbReference type="GeneID" id="29004520"/>
<dbReference type="SMR" id="A0A167MRZ5"/>
<dbReference type="Gene3D" id="3.30.450.20">
    <property type="entry name" value="PAS domain"/>
    <property type="match status" value="1"/>
</dbReference>
<accession>A0A167MRZ5</accession>
<dbReference type="PROSITE" id="PS50114">
    <property type="entry name" value="GATA_ZN_FINGER_2"/>
    <property type="match status" value="1"/>
</dbReference>
<keyword evidence="3" id="KW-0862">Zinc</keyword>
<feature type="domain" description="PAS" evidence="6">
    <location>
        <begin position="114"/>
        <end position="162"/>
    </location>
</feature>
<dbReference type="SUPFAM" id="SSF55785">
    <property type="entry name" value="PYP-like sensor domain (PAS domain)"/>
    <property type="match status" value="1"/>
</dbReference>
<dbReference type="CDD" id="cd00130">
    <property type="entry name" value="PAS"/>
    <property type="match status" value="1"/>
</dbReference>
<dbReference type="InParanoid" id="A0A167MRZ5"/>
<dbReference type="SMART" id="SM00401">
    <property type="entry name" value="ZnF_GATA"/>
    <property type="match status" value="1"/>
</dbReference>
<dbReference type="InterPro" id="IPR013655">
    <property type="entry name" value="PAS_fold_3"/>
</dbReference>
<name>A0A167MRZ5_PHYB8</name>
<feature type="region of interest" description="Disordered" evidence="5">
    <location>
        <begin position="1"/>
        <end position="32"/>
    </location>
</feature>
<dbReference type="Pfam" id="PF08447">
    <property type="entry name" value="PAS_3"/>
    <property type="match status" value="1"/>
</dbReference>
<dbReference type="SUPFAM" id="SSF57716">
    <property type="entry name" value="Glucocorticoid receptor-like (DNA-binding domain)"/>
    <property type="match status" value="1"/>
</dbReference>
<evidence type="ECO:0000256" key="2">
    <source>
        <dbReference type="ARBA" id="ARBA00022771"/>
    </source>
</evidence>
<dbReference type="InterPro" id="IPR000014">
    <property type="entry name" value="PAS"/>
</dbReference>
<gene>
    <name evidence="8" type="primary">WctD</name>
    <name evidence="8" type="ORF">PHYBLDRAFT_85757</name>
</gene>
<dbReference type="GO" id="GO:0043565">
    <property type="term" value="F:sequence-specific DNA binding"/>
    <property type="evidence" value="ECO:0007669"/>
    <property type="project" value="InterPro"/>
</dbReference>
<dbReference type="GO" id="GO:0008270">
    <property type="term" value="F:zinc ion binding"/>
    <property type="evidence" value="ECO:0007669"/>
    <property type="project" value="UniProtKB-KW"/>
</dbReference>
<protein>
    <submittedName>
        <fullName evidence="8">GATA-type zinc finger transcription factor</fullName>
    </submittedName>
</protein>
<reference evidence="9" key="1">
    <citation type="submission" date="2015-06" db="EMBL/GenBank/DDBJ databases">
        <title>Expansion of signal transduction pathways in fungi by whole-genome duplication.</title>
        <authorList>
            <consortium name="DOE Joint Genome Institute"/>
            <person name="Corrochano L.M."/>
            <person name="Kuo A."/>
            <person name="Marcet-Houben M."/>
            <person name="Polaino S."/>
            <person name="Salamov A."/>
            <person name="Villalobos J.M."/>
            <person name="Alvarez M.I."/>
            <person name="Avalos J."/>
            <person name="Benito E.P."/>
            <person name="Benoit I."/>
            <person name="Burger G."/>
            <person name="Camino L.P."/>
            <person name="Canovas D."/>
            <person name="Cerda-Olmedo E."/>
            <person name="Cheng J.-F."/>
            <person name="Dominguez A."/>
            <person name="Elias M."/>
            <person name="Eslava A.P."/>
            <person name="Glaser F."/>
            <person name="Grimwood J."/>
            <person name="Gutierrez G."/>
            <person name="Heitman J."/>
            <person name="Henrissat B."/>
            <person name="Iturriaga E.A."/>
            <person name="Lang B.F."/>
            <person name="Lavin J.L."/>
            <person name="Lee S."/>
            <person name="Li W."/>
            <person name="Lindquist E."/>
            <person name="Lopez-Garcia S."/>
            <person name="Luque E.M."/>
            <person name="Marcos A.T."/>
            <person name="Martin J."/>
            <person name="McCluskey K."/>
            <person name="Medina H.R."/>
            <person name="Miralles-Duran A."/>
            <person name="Miyazaki A."/>
            <person name="Munoz-Torres E."/>
            <person name="Oguiza J.A."/>
            <person name="Ohm R."/>
            <person name="Olmedo M."/>
            <person name="Orejas M."/>
            <person name="Ortiz-Castellanos L."/>
            <person name="Pisabarro A.G."/>
            <person name="Rodriguez-Romero J."/>
            <person name="Ruiz-Herrera J."/>
            <person name="Ruiz-Vazquez R."/>
            <person name="Sanz C."/>
            <person name="Schackwitz W."/>
            <person name="Schmutz J."/>
            <person name="Shahriari M."/>
            <person name="Shelest E."/>
            <person name="Silva-Franco F."/>
            <person name="Soanes D."/>
            <person name="Syed K."/>
            <person name="Tagua V.G."/>
            <person name="Talbot N.J."/>
            <person name="Thon M."/>
            <person name="De vries R.P."/>
            <person name="Wiebenga A."/>
            <person name="Yadav J.S."/>
            <person name="Braun E.L."/>
            <person name="Baker S."/>
            <person name="Garre V."/>
            <person name="Horwitz B."/>
            <person name="Torres-Martinez S."/>
            <person name="Idnurm A."/>
            <person name="Herrera-Estrella A."/>
            <person name="Gabaldon T."/>
            <person name="Grigoriev I.V."/>
        </authorList>
    </citation>
    <scope>NUCLEOTIDE SEQUENCE [LARGE SCALE GENOMIC DNA]</scope>
    <source>
        <strain evidence="9">NRRL 1555(-)</strain>
    </source>
</reference>
<dbReference type="PANTHER" id="PTHR45658">
    <property type="entry name" value="GATA TRANSCRIPTION FACTOR"/>
    <property type="match status" value="1"/>
</dbReference>
<evidence type="ECO:0000259" key="6">
    <source>
        <dbReference type="PROSITE" id="PS50112"/>
    </source>
</evidence>
<dbReference type="InterPro" id="IPR000679">
    <property type="entry name" value="Znf_GATA"/>
</dbReference>
<evidence type="ECO:0000256" key="5">
    <source>
        <dbReference type="SAM" id="MobiDB-lite"/>
    </source>
</evidence>
<feature type="compositionally biased region" description="Pro residues" evidence="5">
    <location>
        <begin position="240"/>
        <end position="251"/>
    </location>
</feature>
<dbReference type="STRING" id="763407.A0A167MRZ5"/>